<reference evidence="8" key="1">
    <citation type="journal article" date="2019" name="Int. J. Syst. Evol. Microbiol.">
        <title>The Global Catalogue of Microorganisms (GCM) 10K type strain sequencing project: providing services to taxonomists for standard genome sequencing and annotation.</title>
        <authorList>
            <consortium name="The Broad Institute Genomics Platform"/>
            <consortium name="The Broad Institute Genome Sequencing Center for Infectious Disease"/>
            <person name="Wu L."/>
            <person name="Ma J."/>
        </authorList>
    </citation>
    <scope>NUCLEOTIDE SEQUENCE [LARGE SCALE GENOMIC DNA]</scope>
    <source>
        <strain evidence="8">JCM 17440</strain>
    </source>
</reference>
<dbReference type="InterPro" id="IPR013249">
    <property type="entry name" value="RNA_pol_sigma70_r4_t2"/>
</dbReference>
<dbReference type="InterPro" id="IPR036388">
    <property type="entry name" value="WH-like_DNA-bd_sf"/>
</dbReference>
<sequence length="185" mass="20492">MGQGASDRQRLEEMYAAHFDAVARYASRRTNSPDDAVDVLGETFLTAWRRLDDVPQGDEARLWLYAVARRVLANHRRGAARRELLVTRLRREFAEVTGVQRPSDTGAVQAAFGQLSDDDRELLSLTGWEGLSPGEIAQVLGCKAGTARARLHRARKRFARALAREGVDVERYGTRAVAMAEGVLG</sequence>
<feature type="domain" description="RNA polymerase sigma-70 region 2" evidence="5">
    <location>
        <begin position="14"/>
        <end position="81"/>
    </location>
</feature>
<evidence type="ECO:0000313" key="7">
    <source>
        <dbReference type="EMBL" id="GAA4232452.1"/>
    </source>
</evidence>
<keyword evidence="8" id="KW-1185">Reference proteome</keyword>
<evidence type="ECO:0000313" key="8">
    <source>
        <dbReference type="Proteomes" id="UP001501710"/>
    </source>
</evidence>
<dbReference type="Gene3D" id="1.10.10.10">
    <property type="entry name" value="Winged helix-like DNA-binding domain superfamily/Winged helix DNA-binding domain"/>
    <property type="match status" value="1"/>
</dbReference>
<name>A0ABP8C2Q4_9ACTN</name>
<feature type="domain" description="RNA polymerase sigma factor 70 region 4 type 2" evidence="6">
    <location>
        <begin position="107"/>
        <end position="157"/>
    </location>
</feature>
<dbReference type="InterPro" id="IPR014284">
    <property type="entry name" value="RNA_pol_sigma-70_dom"/>
</dbReference>
<dbReference type="EMBL" id="BAABAS010000006">
    <property type="protein sequence ID" value="GAA4232452.1"/>
    <property type="molecule type" value="Genomic_DNA"/>
</dbReference>
<proteinExistence type="inferred from homology"/>
<comment type="caution">
    <text evidence="7">The sequence shown here is derived from an EMBL/GenBank/DDBJ whole genome shotgun (WGS) entry which is preliminary data.</text>
</comment>
<dbReference type="RefSeq" id="WP_344896884.1">
    <property type="nucleotide sequence ID" value="NZ_BAABAS010000006.1"/>
</dbReference>
<evidence type="ECO:0000256" key="1">
    <source>
        <dbReference type="ARBA" id="ARBA00010641"/>
    </source>
</evidence>
<dbReference type="Pfam" id="PF08281">
    <property type="entry name" value="Sigma70_r4_2"/>
    <property type="match status" value="1"/>
</dbReference>
<dbReference type="SUPFAM" id="SSF88659">
    <property type="entry name" value="Sigma3 and sigma4 domains of RNA polymerase sigma factors"/>
    <property type="match status" value="1"/>
</dbReference>
<gene>
    <name evidence="7" type="ORF">GCM10022254_32350</name>
</gene>
<dbReference type="Gene3D" id="1.10.1740.10">
    <property type="match status" value="1"/>
</dbReference>
<organism evidence="7 8">
    <name type="scientific">Actinomadura meridiana</name>
    <dbReference type="NCBI Taxonomy" id="559626"/>
    <lineage>
        <taxon>Bacteria</taxon>
        <taxon>Bacillati</taxon>
        <taxon>Actinomycetota</taxon>
        <taxon>Actinomycetes</taxon>
        <taxon>Streptosporangiales</taxon>
        <taxon>Thermomonosporaceae</taxon>
        <taxon>Actinomadura</taxon>
    </lineage>
</organism>
<dbReference type="Proteomes" id="UP001501710">
    <property type="component" value="Unassembled WGS sequence"/>
</dbReference>
<dbReference type="InterPro" id="IPR039425">
    <property type="entry name" value="RNA_pol_sigma-70-like"/>
</dbReference>
<dbReference type="PANTHER" id="PTHR43133:SF25">
    <property type="entry name" value="RNA POLYMERASE SIGMA FACTOR RFAY-RELATED"/>
    <property type="match status" value="1"/>
</dbReference>
<dbReference type="InterPro" id="IPR013325">
    <property type="entry name" value="RNA_pol_sigma_r2"/>
</dbReference>
<evidence type="ECO:0000256" key="2">
    <source>
        <dbReference type="ARBA" id="ARBA00023015"/>
    </source>
</evidence>
<evidence type="ECO:0000256" key="3">
    <source>
        <dbReference type="ARBA" id="ARBA00023082"/>
    </source>
</evidence>
<dbReference type="NCBIfam" id="TIGR02937">
    <property type="entry name" value="sigma70-ECF"/>
    <property type="match status" value="1"/>
</dbReference>
<protein>
    <submittedName>
        <fullName evidence="7">RNA polymerase sigma factor</fullName>
    </submittedName>
</protein>
<evidence type="ECO:0000259" key="5">
    <source>
        <dbReference type="Pfam" id="PF04542"/>
    </source>
</evidence>
<dbReference type="CDD" id="cd06171">
    <property type="entry name" value="Sigma70_r4"/>
    <property type="match status" value="1"/>
</dbReference>
<dbReference type="PANTHER" id="PTHR43133">
    <property type="entry name" value="RNA POLYMERASE ECF-TYPE SIGMA FACTO"/>
    <property type="match status" value="1"/>
</dbReference>
<dbReference type="SUPFAM" id="SSF88946">
    <property type="entry name" value="Sigma2 domain of RNA polymerase sigma factors"/>
    <property type="match status" value="1"/>
</dbReference>
<keyword evidence="2" id="KW-0805">Transcription regulation</keyword>
<evidence type="ECO:0000256" key="4">
    <source>
        <dbReference type="ARBA" id="ARBA00023163"/>
    </source>
</evidence>
<dbReference type="InterPro" id="IPR007627">
    <property type="entry name" value="RNA_pol_sigma70_r2"/>
</dbReference>
<keyword evidence="4" id="KW-0804">Transcription</keyword>
<accession>A0ABP8C2Q4</accession>
<comment type="similarity">
    <text evidence="1">Belongs to the sigma-70 factor family. ECF subfamily.</text>
</comment>
<keyword evidence="3" id="KW-0731">Sigma factor</keyword>
<evidence type="ECO:0000259" key="6">
    <source>
        <dbReference type="Pfam" id="PF08281"/>
    </source>
</evidence>
<dbReference type="Pfam" id="PF04542">
    <property type="entry name" value="Sigma70_r2"/>
    <property type="match status" value="1"/>
</dbReference>
<dbReference type="InterPro" id="IPR013324">
    <property type="entry name" value="RNA_pol_sigma_r3/r4-like"/>
</dbReference>